<accession>A0A0N4W548</accession>
<reference evidence="6 7" key="2">
    <citation type="submission" date="2018-11" db="EMBL/GenBank/DDBJ databases">
        <authorList>
            <consortium name="Pathogen Informatics"/>
        </authorList>
    </citation>
    <scope>NUCLEOTIDE SEQUENCE [LARGE SCALE GENOMIC DNA]</scope>
    <source>
        <strain evidence="6 7">MHpl1</strain>
    </source>
</reference>
<dbReference type="STRING" id="6290.A0A0N4W548"/>
<feature type="domain" description="Prokaryotic-type class I peptide chain release factors" evidence="5">
    <location>
        <begin position="39"/>
        <end position="85"/>
    </location>
</feature>
<dbReference type="InterPro" id="IPR000352">
    <property type="entry name" value="Pep_chain_release_fac_I"/>
</dbReference>
<organism evidence="8">
    <name type="scientific">Haemonchus placei</name>
    <name type="common">Barber's pole worm</name>
    <dbReference type="NCBI Taxonomy" id="6290"/>
    <lineage>
        <taxon>Eukaryota</taxon>
        <taxon>Metazoa</taxon>
        <taxon>Ecdysozoa</taxon>
        <taxon>Nematoda</taxon>
        <taxon>Chromadorea</taxon>
        <taxon>Rhabditida</taxon>
        <taxon>Rhabditina</taxon>
        <taxon>Rhabditomorpha</taxon>
        <taxon>Strongyloidea</taxon>
        <taxon>Trichostrongylidae</taxon>
        <taxon>Haemonchus</taxon>
    </lineage>
</organism>
<proteinExistence type="inferred from homology"/>
<dbReference type="Gene3D" id="3.30.160.20">
    <property type="match status" value="1"/>
</dbReference>
<dbReference type="Pfam" id="PF00472">
    <property type="entry name" value="RF-1"/>
    <property type="match status" value="1"/>
</dbReference>
<evidence type="ECO:0000256" key="4">
    <source>
        <dbReference type="ARBA" id="ARBA00023128"/>
    </source>
</evidence>
<dbReference type="InterPro" id="IPR045853">
    <property type="entry name" value="Pep_chain_release_fac_I_sf"/>
</dbReference>
<dbReference type="PANTHER" id="PTHR46203">
    <property type="entry name" value="PROBABLE PEPTIDE CHAIN RELEASE FACTOR C12ORF65"/>
    <property type="match status" value="1"/>
</dbReference>
<dbReference type="WBParaSite" id="HPLM_0000506001-mRNA-1">
    <property type="protein sequence ID" value="HPLM_0000506001-mRNA-1"/>
    <property type="gene ID" value="HPLM_0000506001"/>
</dbReference>
<comment type="subcellular location">
    <subcellularLocation>
        <location evidence="1">Mitochondrion</location>
    </subcellularLocation>
</comment>
<dbReference type="OrthoDB" id="277888at2759"/>
<dbReference type="EMBL" id="UZAF01016284">
    <property type="protein sequence ID" value="VDO24746.1"/>
    <property type="molecule type" value="Genomic_DNA"/>
</dbReference>
<evidence type="ECO:0000256" key="3">
    <source>
        <dbReference type="ARBA" id="ARBA00022946"/>
    </source>
</evidence>
<dbReference type="GO" id="GO:0005739">
    <property type="term" value="C:mitochondrion"/>
    <property type="evidence" value="ECO:0007669"/>
    <property type="project" value="UniProtKB-SubCell"/>
</dbReference>
<evidence type="ECO:0000256" key="1">
    <source>
        <dbReference type="ARBA" id="ARBA00004173"/>
    </source>
</evidence>
<evidence type="ECO:0000259" key="5">
    <source>
        <dbReference type="Pfam" id="PF00472"/>
    </source>
</evidence>
<reference evidence="8" key="1">
    <citation type="submission" date="2017-02" db="UniProtKB">
        <authorList>
            <consortium name="WormBaseParasite"/>
        </authorList>
    </citation>
    <scope>IDENTIFICATION</scope>
</reference>
<evidence type="ECO:0000256" key="2">
    <source>
        <dbReference type="ARBA" id="ARBA00010835"/>
    </source>
</evidence>
<gene>
    <name evidence="6" type="ORF">HPLM_LOCUS5052</name>
</gene>
<dbReference type="InterPro" id="IPR052405">
    <property type="entry name" value="Mito_Transl_Release_Factor"/>
</dbReference>
<comment type="similarity">
    <text evidence="2">Belongs to the prokaryotic/mitochondrial release factor family.</text>
</comment>
<dbReference type="PANTHER" id="PTHR46203:SF1">
    <property type="entry name" value="MITOCHONDRIAL TRANSLATION RELEASE FACTOR IN RESCUE"/>
    <property type="match status" value="1"/>
</dbReference>
<evidence type="ECO:0000313" key="6">
    <source>
        <dbReference type="EMBL" id="VDO24746.1"/>
    </source>
</evidence>
<keyword evidence="7" id="KW-1185">Reference proteome</keyword>
<dbReference type="Proteomes" id="UP000268014">
    <property type="component" value="Unassembled WGS sequence"/>
</dbReference>
<keyword evidence="3" id="KW-0809">Transit peptide</keyword>
<dbReference type="OMA" id="MDGLHTV"/>
<name>A0A0N4W548_HAEPC</name>
<dbReference type="AlphaFoldDB" id="A0A0N4W548"/>
<dbReference type="GO" id="GO:0003747">
    <property type="term" value="F:translation release factor activity"/>
    <property type="evidence" value="ECO:0007669"/>
    <property type="project" value="InterPro"/>
</dbReference>
<keyword evidence="4" id="KW-0496">Mitochondrion</keyword>
<evidence type="ECO:0000313" key="7">
    <source>
        <dbReference type="Proteomes" id="UP000268014"/>
    </source>
</evidence>
<protein>
    <submittedName>
        <fullName evidence="8">RF_PROK_I domain-containing protein</fullName>
    </submittedName>
</protein>
<dbReference type="SUPFAM" id="SSF75620">
    <property type="entry name" value="Release factor"/>
    <property type="match status" value="1"/>
</dbReference>
<sequence length="94" mass="10746">MDGLHTVLKMLRKQNATCILTSIRHVSIKEKLKNYKFPEIKKDDCEQKFISGWGPGGQKVNTAQNAVQLRHKPTGLVVKVSERRSPLFHFFALI</sequence>
<evidence type="ECO:0000313" key="8">
    <source>
        <dbReference type="WBParaSite" id="HPLM_0000506001-mRNA-1"/>
    </source>
</evidence>